<evidence type="ECO:0000256" key="18">
    <source>
        <dbReference type="SAM" id="MobiDB-lite"/>
    </source>
</evidence>
<proteinExistence type="inferred from homology"/>
<name>A0A327MB91_9PROT</name>
<evidence type="ECO:0000256" key="14">
    <source>
        <dbReference type="ARBA" id="ARBA00047783"/>
    </source>
</evidence>
<evidence type="ECO:0000256" key="10">
    <source>
        <dbReference type="ARBA" id="ARBA00022691"/>
    </source>
</evidence>
<evidence type="ECO:0000256" key="8">
    <source>
        <dbReference type="ARBA" id="ARBA00022603"/>
    </source>
</evidence>
<dbReference type="Pfam" id="PF01746">
    <property type="entry name" value="tRNA_m1G_MT"/>
    <property type="match status" value="1"/>
</dbReference>
<keyword evidence="11 15" id="KW-0819">tRNA processing</keyword>
<keyword evidence="21" id="KW-1185">Reference proteome</keyword>
<reference evidence="21" key="1">
    <citation type="submission" date="2018-06" db="EMBL/GenBank/DDBJ databases">
        <authorList>
            <person name="Khan S.A."/>
        </authorList>
    </citation>
    <scope>NUCLEOTIDE SEQUENCE [LARGE SCALE GENOMIC DNA]</scope>
    <source>
        <strain evidence="21">DB-1506</strain>
    </source>
</reference>
<dbReference type="PIRSF" id="PIRSF000386">
    <property type="entry name" value="tRNA_mtase"/>
    <property type="match status" value="1"/>
</dbReference>
<evidence type="ECO:0000256" key="9">
    <source>
        <dbReference type="ARBA" id="ARBA00022679"/>
    </source>
</evidence>
<evidence type="ECO:0000256" key="17">
    <source>
        <dbReference type="RuleBase" id="RU003464"/>
    </source>
</evidence>
<dbReference type="InterPro" id="IPR016009">
    <property type="entry name" value="tRNA_MeTrfase_TRMD/TRM10"/>
</dbReference>
<dbReference type="PANTHER" id="PTHR46417:SF1">
    <property type="entry name" value="TRNA (GUANINE-N(1)-)-METHYLTRANSFERASE"/>
    <property type="match status" value="1"/>
</dbReference>
<dbReference type="PANTHER" id="PTHR46417">
    <property type="entry name" value="TRNA (GUANINE-N(1)-)-METHYLTRANSFERASE"/>
    <property type="match status" value="1"/>
</dbReference>
<dbReference type="OrthoDB" id="9807416at2"/>
<dbReference type="InterPro" id="IPR029026">
    <property type="entry name" value="tRNA_m1G_MTases_N"/>
</dbReference>
<evidence type="ECO:0000256" key="12">
    <source>
        <dbReference type="ARBA" id="ARBA00029736"/>
    </source>
</evidence>
<feature type="domain" description="tRNA methyltransferase TRMD/TRM10-type" evidence="19">
    <location>
        <begin position="5"/>
        <end position="242"/>
    </location>
</feature>
<dbReference type="InterPro" id="IPR002649">
    <property type="entry name" value="tRNA_m1G_MeTrfase_TrmD"/>
</dbReference>
<comment type="subcellular location">
    <subcellularLocation>
        <location evidence="2 15 17">Cytoplasm</location>
    </subcellularLocation>
</comment>
<feature type="compositionally biased region" description="Low complexity" evidence="18">
    <location>
        <begin position="267"/>
        <end position="280"/>
    </location>
</feature>
<dbReference type="Gene3D" id="1.10.1270.20">
    <property type="entry name" value="tRNA(m1g37)methyltransferase, domain 2"/>
    <property type="match status" value="1"/>
</dbReference>
<comment type="caution">
    <text evidence="20">The sequence shown here is derived from an EMBL/GenBank/DDBJ whole genome shotgun (WGS) entry which is preliminary data.</text>
</comment>
<keyword evidence="7 15" id="KW-0963">Cytoplasm</keyword>
<dbReference type="RefSeq" id="WP_111468837.1">
    <property type="nucleotide sequence ID" value="NZ_QLIX01000003.1"/>
</dbReference>
<evidence type="ECO:0000256" key="4">
    <source>
        <dbReference type="ARBA" id="ARBA00011738"/>
    </source>
</evidence>
<comment type="function">
    <text evidence="1 15 17">Specifically methylates guanosine-37 in various tRNAs.</text>
</comment>
<evidence type="ECO:0000256" key="7">
    <source>
        <dbReference type="ARBA" id="ARBA00022490"/>
    </source>
</evidence>
<evidence type="ECO:0000313" key="20">
    <source>
        <dbReference type="EMBL" id="RAI59807.1"/>
    </source>
</evidence>
<dbReference type="InterPro" id="IPR023148">
    <property type="entry name" value="tRNA_m1G_MeTrfase_C_sf"/>
</dbReference>
<dbReference type="NCBIfam" id="TIGR00088">
    <property type="entry name" value="trmD"/>
    <property type="match status" value="1"/>
</dbReference>
<evidence type="ECO:0000256" key="1">
    <source>
        <dbReference type="ARBA" id="ARBA00002634"/>
    </source>
</evidence>
<dbReference type="EMBL" id="QLIX01000003">
    <property type="protein sequence ID" value="RAI59807.1"/>
    <property type="molecule type" value="Genomic_DNA"/>
</dbReference>
<evidence type="ECO:0000256" key="3">
    <source>
        <dbReference type="ARBA" id="ARBA00007630"/>
    </source>
</evidence>
<keyword evidence="10 15" id="KW-0949">S-adenosyl-L-methionine</keyword>
<dbReference type="Proteomes" id="UP000249065">
    <property type="component" value="Unassembled WGS sequence"/>
</dbReference>
<evidence type="ECO:0000256" key="15">
    <source>
        <dbReference type="HAMAP-Rule" id="MF_00605"/>
    </source>
</evidence>
<dbReference type="GO" id="GO:0052906">
    <property type="term" value="F:tRNA (guanine(37)-N1)-methyltransferase activity"/>
    <property type="evidence" value="ECO:0007669"/>
    <property type="project" value="UniProtKB-UniRule"/>
</dbReference>
<evidence type="ECO:0000256" key="16">
    <source>
        <dbReference type="PIRSR" id="PIRSR000386-1"/>
    </source>
</evidence>
<organism evidence="20 21">
    <name type="scientific">Roseicella frigidaeris</name>
    <dbReference type="NCBI Taxonomy" id="2230885"/>
    <lineage>
        <taxon>Bacteria</taxon>
        <taxon>Pseudomonadati</taxon>
        <taxon>Pseudomonadota</taxon>
        <taxon>Alphaproteobacteria</taxon>
        <taxon>Acetobacterales</taxon>
        <taxon>Roseomonadaceae</taxon>
        <taxon>Roseicella</taxon>
    </lineage>
</organism>
<evidence type="ECO:0000259" key="19">
    <source>
        <dbReference type="Pfam" id="PF01746"/>
    </source>
</evidence>
<dbReference type="Gene3D" id="3.40.1280.10">
    <property type="match status" value="1"/>
</dbReference>
<comment type="catalytic activity">
    <reaction evidence="14 15 17">
        <text>guanosine(37) in tRNA + S-adenosyl-L-methionine = N(1)-methylguanosine(37) in tRNA + S-adenosyl-L-homocysteine + H(+)</text>
        <dbReference type="Rhea" id="RHEA:36899"/>
        <dbReference type="Rhea" id="RHEA-COMP:10145"/>
        <dbReference type="Rhea" id="RHEA-COMP:10147"/>
        <dbReference type="ChEBI" id="CHEBI:15378"/>
        <dbReference type="ChEBI" id="CHEBI:57856"/>
        <dbReference type="ChEBI" id="CHEBI:59789"/>
        <dbReference type="ChEBI" id="CHEBI:73542"/>
        <dbReference type="ChEBI" id="CHEBI:74269"/>
        <dbReference type="EC" id="2.1.1.228"/>
    </reaction>
</comment>
<feature type="region of interest" description="Disordered" evidence="18">
    <location>
        <begin position="248"/>
        <end position="280"/>
    </location>
</feature>
<dbReference type="HAMAP" id="MF_00605">
    <property type="entry name" value="TrmD"/>
    <property type="match status" value="1"/>
</dbReference>
<feature type="binding site" evidence="15 16">
    <location>
        <begin position="146"/>
        <end position="151"/>
    </location>
    <ligand>
        <name>S-adenosyl-L-methionine</name>
        <dbReference type="ChEBI" id="CHEBI:59789"/>
    </ligand>
</feature>
<dbReference type="GO" id="GO:0005829">
    <property type="term" value="C:cytosol"/>
    <property type="evidence" value="ECO:0007669"/>
    <property type="project" value="TreeGrafter"/>
</dbReference>
<evidence type="ECO:0000256" key="2">
    <source>
        <dbReference type="ARBA" id="ARBA00004496"/>
    </source>
</evidence>
<evidence type="ECO:0000256" key="13">
    <source>
        <dbReference type="ARBA" id="ARBA00033392"/>
    </source>
</evidence>
<keyword evidence="9 15" id="KW-0808">Transferase</keyword>
<comment type="subunit">
    <text evidence="4 15 17">Homodimer.</text>
</comment>
<accession>A0A327MB91</accession>
<gene>
    <name evidence="15" type="primary">trmD</name>
    <name evidence="20" type="ORF">DOO78_06015</name>
</gene>
<protein>
    <recommendedName>
        <fullName evidence="6 15">tRNA (guanine-N(1)-)-methyltransferase</fullName>
        <ecNumber evidence="5 15">2.1.1.228</ecNumber>
    </recommendedName>
    <alternativeName>
        <fullName evidence="12 15">M1G-methyltransferase</fullName>
    </alternativeName>
    <alternativeName>
        <fullName evidence="13 15">tRNA [GM37] methyltransferase</fullName>
    </alternativeName>
</protein>
<feature type="binding site" evidence="15 16">
    <location>
        <position position="126"/>
    </location>
    <ligand>
        <name>S-adenosyl-L-methionine</name>
        <dbReference type="ChEBI" id="CHEBI:59789"/>
    </ligand>
</feature>
<dbReference type="EC" id="2.1.1.228" evidence="5 15"/>
<comment type="similarity">
    <text evidence="3 15 17">Belongs to the RNA methyltransferase TrmD family.</text>
</comment>
<evidence type="ECO:0000256" key="5">
    <source>
        <dbReference type="ARBA" id="ARBA00012807"/>
    </source>
</evidence>
<sequence>MSWRATILTLFPEMFPGPLGQSLAGRALREGRWALDSLDIRGFATDRHRSVDDTPFGGGAGMVLRPDVVDAALAAALAPGEAAPEGAPEAAAIPRPALYLTPRGRLLDQALVRELAAGPGVILLCGRFEGVDQRVIEARGLREVSIGDYVLSGGEPAAMVLLDACVRLLPGVMGGAGSAEEESFSGGGREALLEYPHYTRPAEWQGRPVPPVLLSGHHAEVARWRQAAAERITAERRPDLWARHLRAAGRAAPPPRAEAEVTEAEDAAAAAAMDGRPAAA</sequence>
<dbReference type="InterPro" id="IPR029028">
    <property type="entry name" value="Alpha/beta_knot_MTases"/>
</dbReference>
<dbReference type="AlphaFoldDB" id="A0A327MB91"/>
<dbReference type="CDD" id="cd18080">
    <property type="entry name" value="TrmD-like"/>
    <property type="match status" value="1"/>
</dbReference>
<dbReference type="SUPFAM" id="SSF75217">
    <property type="entry name" value="alpha/beta knot"/>
    <property type="match status" value="1"/>
</dbReference>
<dbReference type="GO" id="GO:0002939">
    <property type="term" value="P:tRNA N1-guanine methylation"/>
    <property type="evidence" value="ECO:0007669"/>
    <property type="project" value="TreeGrafter"/>
</dbReference>
<evidence type="ECO:0000256" key="11">
    <source>
        <dbReference type="ARBA" id="ARBA00022694"/>
    </source>
</evidence>
<dbReference type="NCBIfam" id="NF000648">
    <property type="entry name" value="PRK00026.1"/>
    <property type="match status" value="1"/>
</dbReference>
<keyword evidence="8 15" id="KW-0489">Methyltransferase</keyword>
<evidence type="ECO:0000313" key="21">
    <source>
        <dbReference type="Proteomes" id="UP000249065"/>
    </source>
</evidence>
<evidence type="ECO:0000256" key="6">
    <source>
        <dbReference type="ARBA" id="ARBA00014679"/>
    </source>
</evidence>